<gene>
    <name evidence="3" type="ORF">QJU93_00415</name>
</gene>
<dbReference type="InterPro" id="IPR007712">
    <property type="entry name" value="RelE/ParE_toxin"/>
</dbReference>
<dbReference type="EMBL" id="JASAYQ010000001">
    <property type="protein sequence ID" value="MDP8171834.1"/>
    <property type="molecule type" value="Genomic_DNA"/>
</dbReference>
<name>A0AAJ6N7W3_9PAST</name>
<dbReference type="SUPFAM" id="SSF143011">
    <property type="entry name" value="RelE-like"/>
    <property type="match status" value="1"/>
</dbReference>
<dbReference type="Gene3D" id="3.30.2310.20">
    <property type="entry name" value="RelE-like"/>
    <property type="match status" value="1"/>
</dbReference>
<protein>
    <submittedName>
        <fullName evidence="3">Type II toxin-antitoxin system RelE/ParE family toxin</fullName>
    </submittedName>
</protein>
<comment type="similarity">
    <text evidence="1">Belongs to the RelE toxin family.</text>
</comment>
<dbReference type="RefSeq" id="WP_306373497.1">
    <property type="nucleotide sequence ID" value="NZ_JASAYK010000001.1"/>
</dbReference>
<reference evidence="3" key="1">
    <citation type="journal article" date="2023" name="Front. Microbiol.">
        <title>Phylogeography and host specificity of Pasteurellaceae pathogenic to sea-farmed fish in the north-east Atlantic.</title>
        <authorList>
            <person name="Gulla S."/>
            <person name="Colquhoun D.J."/>
            <person name="Olsen A.B."/>
            <person name="Spilsberg B."/>
            <person name="Lagesen K."/>
            <person name="Aakesson C.P."/>
            <person name="Strom S."/>
            <person name="Manji F."/>
            <person name="Birkbeck T.H."/>
            <person name="Nilsen H.K."/>
        </authorList>
    </citation>
    <scope>NUCLEOTIDE SEQUENCE</scope>
    <source>
        <strain evidence="3">TW16_20</strain>
    </source>
</reference>
<evidence type="ECO:0000313" key="3">
    <source>
        <dbReference type="EMBL" id="MDP8171834.1"/>
    </source>
</evidence>
<dbReference type="PANTHER" id="PTHR35601">
    <property type="entry name" value="TOXIN RELE"/>
    <property type="match status" value="1"/>
</dbReference>
<organism evidence="3 4">
    <name type="scientific">Phocoenobacter skyensis</name>
    <dbReference type="NCBI Taxonomy" id="97481"/>
    <lineage>
        <taxon>Bacteria</taxon>
        <taxon>Pseudomonadati</taxon>
        <taxon>Pseudomonadota</taxon>
        <taxon>Gammaproteobacteria</taxon>
        <taxon>Pasteurellales</taxon>
        <taxon>Pasteurellaceae</taxon>
        <taxon>Phocoenobacter</taxon>
    </lineage>
</organism>
<dbReference type="AlphaFoldDB" id="A0AAJ6N7W3"/>
<comment type="caution">
    <text evidence="3">The sequence shown here is derived from an EMBL/GenBank/DDBJ whole genome shotgun (WGS) entry which is preliminary data.</text>
</comment>
<dbReference type="InterPro" id="IPR035093">
    <property type="entry name" value="RelE/ParE_toxin_dom_sf"/>
</dbReference>
<dbReference type="Proteomes" id="UP001236239">
    <property type="component" value="Unassembled WGS sequence"/>
</dbReference>
<accession>A0AAJ6N7W3</accession>
<evidence type="ECO:0000256" key="2">
    <source>
        <dbReference type="ARBA" id="ARBA00022649"/>
    </source>
</evidence>
<sequence length="41" mass="4832">MGDLSGMWRYRVGDYRIICYIDNGELMITALEIGHRKAIYH</sequence>
<dbReference type="PANTHER" id="PTHR35601:SF1">
    <property type="entry name" value="TOXIN RELE"/>
    <property type="match status" value="1"/>
</dbReference>
<dbReference type="Pfam" id="PF05016">
    <property type="entry name" value="ParE_toxin"/>
    <property type="match status" value="1"/>
</dbReference>
<keyword evidence="2" id="KW-1277">Toxin-antitoxin system</keyword>
<proteinExistence type="inferred from homology"/>
<evidence type="ECO:0000256" key="1">
    <source>
        <dbReference type="ARBA" id="ARBA00006226"/>
    </source>
</evidence>
<evidence type="ECO:0000313" key="4">
    <source>
        <dbReference type="Proteomes" id="UP001236239"/>
    </source>
</evidence>